<dbReference type="Gene3D" id="1.25.40.10">
    <property type="entry name" value="Tetratricopeptide repeat domain"/>
    <property type="match status" value="1"/>
</dbReference>
<keyword evidence="3" id="KW-1185">Reference proteome</keyword>
<dbReference type="EMBL" id="RAWG01000003">
    <property type="protein sequence ID" value="RKH48144.1"/>
    <property type="molecule type" value="Genomic_DNA"/>
</dbReference>
<proteinExistence type="predicted"/>
<feature type="domain" description="CHAT" evidence="1">
    <location>
        <begin position="676"/>
        <end position="820"/>
    </location>
</feature>
<gene>
    <name evidence="2" type="ORF">D7X12_00755</name>
</gene>
<evidence type="ECO:0000313" key="2">
    <source>
        <dbReference type="EMBL" id="RKH48144.1"/>
    </source>
</evidence>
<organism evidence="2 3">
    <name type="scientific">Corallococcus sicarius</name>
    <dbReference type="NCBI Taxonomy" id="2316726"/>
    <lineage>
        <taxon>Bacteria</taxon>
        <taxon>Pseudomonadati</taxon>
        <taxon>Myxococcota</taxon>
        <taxon>Myxococcia</taxon>
        <taxon>Myxococcales</taxon>
        <taxon>Cystobacterineae</taxon>
        <taxon>Myxococcaceae</taxon>
        <taxon>Corallococcus</taxon>
    </lineage>
</organism>
<dbReference type="Proteomes" id="UP000273405">
    <property type="component" value="Unassembled WGS sequence"/>
</dbReference>
<name>A0A3A8P8L3_9BACT</name>
<dbReference type="InterPro" id="IPR011990">
    <property type="entry name" value="TPR-like_helical_dom_sf"/>
</dbReference>
<evidence type="ECO:0000313" key="3">
    <source>
        <dbReference type="Proteomes" id="UP000273405"/>
    </source>
</evidence>
<dbReference type="SUPFAM" id="SSF48452">
    <property type="entry name" value="TPR-like"/>
    <property type="match status" value="1"/>
</dbReference>
<dbReference type="InterPro" id="IPR024983">
    <property type="entry name" value="CHAT_dom"/>
</dbReference>
<comment type="caution">
    <text evidence="2">The sequence shown here is derived from an EMBL/GenBank/DDBJ whole genome shotgun (WGS) entry which is preliminary data.</text>
</comment>
<evidence type="ECO:0000259" key="1">
    <source>
        <dbReference type="Pfam" id="PF12770"/>
    </source>
</evidence>
<reference evidence="3" key="1">
    <citation type="submission" date="2018-09" db="EMBL/GenBank/DDBJ databases">
        <authorList>
            <person name="Livingstone P.G."/>
            <person name="Whitworth D.E."/>
        </authorList>
    </citation>
    <scope>NUCLEOTIDE SEQUENCE [LARGE SCALE GENOMIC DNA]</scope>
    <source>
        <strain evidence="3">CA040B</strain>
    </source>
</reference>
<accession>A0A3A8P8L3</accession>
<protein>
    <submittedName>
        <fullName evidence="2">CHAT domain-containing protein</fullName>
    </submittedName>
</protein>
<sequence>MDAGGTHMLKSKKKIFEEARKGFQALQEEKAYDLALAENPESWNLRLRAQSLVALGRREQALPLFHRALALHTEKDDTAAAAAARHDLAHALADAQEDLFSLTTARQLYTRALESPVRQRAPLRYAETESSLAVCLRRMAQLLAREDQAPLFEEIERRYRGALWRLKDCGQLGLQQRSEVHLNLANFLGTELGEVERAIREYDRAMECAQRAKEIFGASRNDIPLRSQLSSASLLRARGRKQDRKRAEQLAKEVIQTGDPQYQALARMELAEIILGGDAPERAAHARTLLEQVRWNVLDQFKHLRHLAALLRRADGPKAAIELLSGFIEKAIQHRAEATISDSEADAASIDLQQAAEAVACILAQDQQDALSAFLALENTSGFRFAENLSSRVRRPEEPLAKALYRELAKHMGQTYMLDSFTQSIRRQAPDGQREFLDKVIPQLDQHPEDESSTFILPRCIAARKAPVPSEYFEAQVEKGRQQVARLRYALAREDKNYAETQHILNQNLGTEELTEVLRQHPGHVLIRIFVQELELLTAAVWLEGGELMARSSTCPIRPEVFSLLRQAAEQSATFTKSELLSKLLQELDFSAALPPGVWTRAVLLPSHVSTFLPLAALGPAGHRLIDRFESIIWLPSLFPLRTRPAPTPPRRGEWVVIPGGTHFHPIAFQALSPGERCLEGDEATLEAIQGALAEARTLSIYTHGEHTAGEWPRLEIKGGTLDFSDLEEASLNGMERVEVWACQSGANLPHDPLTRPANEGYGLDHILLTSGVRTAIGAQWSVPDLVTAILAREYRRRLAAGDEPAQALTGAQRRWLEQSLPLLLESLRRLPVNEAIVSFAETLGLPPEQDIRGPVLGMLGPVADQMSEHQVGELEARLACPVAWAGIRFVGLPEWKSEKEWTPGSDRALTAEEQAQLEQLLAQEPPSPVSFDELQDSWLEREALPEPGEAPSPERALAVARVLRDRLNSSQFNNLLAALAWVHEALAVPGISPHEREQLSVEASHLWLEVAQRGDVRTMLPHAVPLARAEGLLAGLSSCTGDLSADAVAARARLSFLQRVHHREEEPDHAVQTSFEEVLPALERVTPGTFEALRVATTAAELIALGSPAVRARNASGIEALRKLVPRTWPHRETIAAFYRLHALLEQLGDAPLNIEEALAFLPPKELVAVVNHKAFQEGPRPGAGMLPKASNQALNRMEGAIWGYPSDDGSPLVRMTGTPGPAYRWMLNGYLAGHARAQPEDVVHLLACLQYSCDLRLSVLHRLARLPEALGLESLPPAMQYLWDLLRIRRLLHTTLTDATLFPSVDPALPGPHPHRLDPYAVSSQALVQGLKVDTDLTAWTLGETCLSLRKEETRPPHTAAFEAISLSAWIEASIAKTWETLLEADAQGRKLTGIQEFPGVTSFIEPGRDLDKNEKALRNLSDGHGVLGLVIEPQGELLIMACWNDGHSRGQRTFRLEKVLVQGALMGVLHPSEQDATSGRGTSSDMRRNSWRMVEEQLAPVLESLLRTAQARKKLKWSVLAPGALRELPLLGLKLAGGLLAHQVEALVHMPSIAFSLLPREQEAEDFTACLLARDREEGTTGFGEAAVETLRRVQPPHLVVDPAELSGNRVVEVGTLEPQASRIRTLRLYGVGKADSLNDTMSLMQLEGRRALRERNTHGMLMPRCKVVELWACTAGSAGMLLPLRNDGDRIPGLAASFLANGALAVIDLAWPVHDIVKALVCEQYGLMRRRIGHRPEALKQALCMTHAALQELRSQAAQRTVRQVLELIDHLRRSAASIVFNVDPGLLVPFTDSADSPLVAGLDGEELVEELCQPAHLAAFRWWGA</sequence>
<dbReference type="Pfam" id="PF12770">
    <property type="entry name" value="CHAT"/>
    <property type="match status" value="1"/>
</dbReference>